<dbReference type="AlphaFoldDB" id="A0A6A0A140"/>
<feature type="non-terminal residue" evidence="2">
    <location>
        <position position="83"/>
    </location>
</feature>
<sequence length="83" mass="9138">DAVASALARPRRLLLLLALEPAPLLELLKEARVKGSASLHQGAGRPAVVFEEATVLRVVAHRPDRLGSKYLKEKYKLSKRLKS</sequence>
<dbReference type="Proteomes" id="UP000485058">
    <property type="component" value="Unassembled WGS sequence"/>
</dbReference>
<name>A0A6A0A140_HAELA</name>
<dbReference type="EMBL" id="BLLF01002080">
    <property type="protein sequence ID" value="GFH22612.1"/>
    <property type="molecule type" value="Genomic_DNA"/>
</dbReference>
<feature type="domain" description="PATROL1-like C-terminal" evidence="1">
    <location>
        <begin position="48"/>
        <end position="80"/>
    </location>
</feature>
<evidence type="ECO:0000259" key="1">
    <source>
        <dbReference type="Pfam" id="PF25761"/>
    </source>
</evidence>
<organism evidence="2 3">
    <name type="scientific">Haematococcus lacustris</name>
    <name type="common">Green alga</name>
    <name type="synonym">Haematococcus pluvialis</name>
    <dbReference type="NCBI Taxonomy" id="44745"/>
    <lineage>
        <taxon>Eukaryota</taxon>
        <taxon>Viridiplantae</taxon>
        <taxon>Chlorophyta</taxon>
        <taxon>core chlorophytes</taxon>
        <taxon>Chlorophyceae</taxon>
        <taxon>CS clade</taxon>
        <taxon>Chlamydomonadales</taxon>
        <taxon>Haematococcaceae</taxon>
        <taxon>Haematococcus</taxon>
    </lineage>
</organism>
<dbReference type="Pfam" id="PF25761">
    <property type="entry name" value="TPR_PATROL1"/>
    <property type="match status" value="1"/>
</dbReference>
<evidence type="ECO:0000313" key="2">
    <source>
        <dbReference type="EMBL" id="GFH22612.1"/>
    </source>
</evidence>
<evidence type="ECO:0000313" key="3">
    <source>
        <dbReference type="Proteomes" id="UP000485058"/>
    </source>
</evidence>
<comment type="caution">
    <text evidence="2">The sequence shown here is derived from an EMBL/GenBank/DDBJ whole genome shotgun (WGS) entry which is preliminary data.</text>
</comment>
<proteinExistence type="predicted"/>
<reference evidence="2 3" key="1">
    <citation type="submission" date="2020-02" db="EMBL/GenBank/DDBJ databases">
        <title>Draft genome sequence of Haematococcus lacustris strain NIES-144.</title>
        <authorList>
            <person name="Morimoto D."/>
            <person name="Nakagawa S."/>
            <person name="Yoshida T."/>
            <person name="Sawayama S."/>
        </authorList>
    </citation>
    <scope>NUCLEOTIDE SEQUENCE [LARGE SCALE GENOMIC DNA]</scope>
    <source>
        <strain evidence="2 3">NIES-144</strain>
    </source>
</reference>
<gene>
    <name evidence="2" type="ORF">HaLaN_20106</name>
</gene>
<keyword evidence="3" id="KW-1185">Reference proteome</keyword>
<feature type="non-terminal residue" evidence="2">
    <location>
        <position position="1"/>
    </location>
</feature>
<protein>
    <submittedName>
        <fullName evidence="2">MHD2 domain-containing protein</fullName>
    </submittedName>
</protein>
<dbReference type="InterPro" id="IPR057984">
    <property type="entry name" value="PATROL1_C"/>
</dbReference>
<accession>A0A6A0A140</accession>